<dbReference type="Proteomes" id="UP000020406">
    <property type="component" value="Unassembled WGS sequence"/>
</dbReference>
<name>Z9JFU1_9GAMM</name>
<evidence type="ECO:0000313" key="3">
    <source>
        <dbReference type="Proteomes" id="UP000020406"/>
    </source>
</evidence>
<organism evidence="2 3">
    <name type="scientific">Xylella taiwanensis</name>
    <dbReference type="NCBI Taxonomy" id="1444770"/>
    <lineage>
        <taxon>Bacteria</taxon>
        <taxon>Pseudomonadati</taxon>
        <taxon>Pseudomonadota</taxon>
        <taxon>Gammaproteobacteria</taxon>
        <taxon>Lysobacterales</taxon>
        <taxon>Lysobacteraceae</taxon>
        <taxon>Xylella</taxon>
    </lineage>
</organism>
<proteinExistence type="predicted"/>
<feature type="region of interest" description="Disordered" evidence="1">
    <location>
        <begin position="18"/>
        <end position="39"/>
    </location>
</feature>
<comment type="caution">
    <text evidence="2">The sequence shown here is derived from an EMBL/GenBank/DDBJ whole genome shotgun (WGS) entry which is preliminary data.</text>
</comment>
<dbReference type="AlphaFoldDB" id="Z9JFU1"/>
<gene>
    <name evidence="2" type="ORF">AF72_13030</name>
</gene>
<evidence type="ECO:0000313" key="2">
    <source>
        <dbReference type="EMBL" id="EWS77019.1"/>
    </source>
</evidence>
<accession>Z9JFU1</accession>
<sequence length="39" mass="4482">MIGIQLNDDVFMQNAGNMQDKTDREDPTAVNHHRFLHTA</sequence>
<dbReference type="EMBL" id="JDSQ01000038">
    <property type="protein sequence ID" value="EWS77019.1"/>
    <property type="molecule type" value="Genomic_DNA"/>
</dbReference>
<reference evidence="2 3" key="1">
    <citation type="journal article" date="2014" name="Genome Announc.">
        <title>Draft Genome Sequence of Xylella fastidiosa Pear Leaf Scorch Strain in Taiwan.</title>
        <authorList>
            <person name="Su C.C."/>
            <person name="Deng W.L."/>
            <person name="Jan F.J."/>
            <person name="Chang C.J."/>
            <person name="Huang H."/>
            <person name="Chen J."/>
        </authorList>
    </citation>
    <scope>NUCLEOTIDE SEQUENCE [LARGE SCALE GENOMIC DNA]</scope>
    <source>
        <strain evidence="2 3">PLS229</strain>
    </source>
</reference>
<protein>
    <submittedName>
        <fullName evidence="2">Uncharacterized protein</fullName>
    </submittedName>
</protein>
<evidence type="ECO:0000256" key="1">
    <source>
        <dbReference type="SAM" id="MobiDB-lite"/>
    </source>
</evidence>